<dbReference type="Gene3D" id="3.10.450.240">
    <property type="match status" value="1"/>
</dbReference>
<dbReference type="SUPFAM" id="SSF54427">
    <property type="entry name" value="NTF2-like"/>
    <property type="match status" value="1"/>
</dbReference>
<comment type="similarity">
    <text evidence="2">Belongs to the Tim44 family.</text>
</comment>
<evidence type="ECO:0000256" key="5">
    <source>
        <dbReference type="SAM" id="MobiDB-lite"/>
    </source>
</evidence>
<gene>
    <name evidence="8" type="ORF">NCTC13350_04146</name>
</gene>
<dbReference type="InterPro" id="IPR039544">
    <property type="entry name" value="Tim44-like"/>
</dbReference>
<protein>
    <submittedName>
        <fullName evidence="8">Uncharacterized protein conserved in bacteria</fullName>
    </submittedName>
</protein>
<dbReference type="Proteomes" id="UP000255000">
    <property type="component" value="Unassembled WGS sequence"/>
</dbReference>
<proteinExistence type="inferred from homology"/>
<evidence type="ECO:0000256" key="4">
    <source>
        <dbReference type="ARBA" id="ARBA00023136"/>
    </source>
</evidence>
<evidence type="ECO:0000259" key="7">
    <source>
        <dbReference type="SMART" id="SM00978"/>
    </source>
</evidence>
<evidence type="ECO:0000256" key="1">
    <source>
        <dbReference type="ARBA" id="ARBA00004370"/>
    </source>
</evidence>
<name>A0A379A141_9HYPH</name>
<evidence type="ECO:0000256" key="6">
    <source>
        <dbReference type="SAM" id="Phobius"/>
    </source>
</evidence>
<organism evidence="8 9">
    <name type="scientific">Pannonibacter phragmitetus</name>
    <dbReference type="NCBI Taxonomy" id="121719"/>
    <lineage>
        <taxon>Bacteria</taxon>
        <taxon>Pseudomonadati</taxon>
        <taxon>Pseudomonadota</taxon>
        <taxon>Alphaproteobacteria</taxon>
        <taxon>Hyphomicrobiales</taxon>
        <taxon>Stappiaceae</taxon>
        <taxon>Pannonibacter</taxon>
    </lineage>
</organism>
<feature type="domain" description="Tim44-like" evidence="7">
    <location>
        <begin position="94"/>
        <end position="240"/>
    </location>
</feature>
<dbReference type="GO" id="GO:0030150">
    <property type="term" value="P:protein import into mitochondrial matrix"/>
    <property type="evidence" value="ECO:0007669"/>
    <property type="project" value="TreeGrafter"/>
</dbReference>
<dbReference type="AlphaFoldDB" id="A0A379A141"/>
<reference evidence="8 9" key="1">
    <citation type="submission" date="2018-06" db="EMBL/GenBank/DDBJ databases">
        <authorList>
            <consortium name="Pathogen Informatics"/>
            <person name="Doyle S."/>
        </authorList>
    </citation>
    <scope>NUCLEOTIDE SEQUENCE [LARGE SCALE GENOMIC DNA]</scope>
    <source>
        <strain evidence="8 9">NCTC13350</strain>
    </source>
</reference>
<keyword evidence="3" id="KW-0809">Transit peptide</keyword>
<evidence type="ECO:0000256" key="2">
    <source>
        <dbReference type="ARBA" id="ARBA00009597"/>
    </source>
</evidence>
<dbReference type="GO" id="GO:0016020">
    <property type="term" value="C:membrane"/>
    <property type="evidence" value="ECO:0007669"/>
    <property type="project" value="UniProtKB-SubCell"/>
</dbReference>
<dbReference type="SMART" id="SM00978">
    <property type="entry name" value="Tim44"/>
    <property type="match status" value="1"/>
</dbReference>
<feature type="transmembrane region" description="Helical" evidence="6">
    <location>
        <begin position="6"/>
        <end position="23"/>
    </location>
</feature>
<comment type="subcellular location">
    <subcellularLocation>
        <location evidence="1">Membrane</location>
    </subcellularLocation>
</comment>
<dbReference type="Pfam" id="PF04280">
    <property type="entry name" value="Tim44"/>
    <property type="match status" value="1"/>
</dbReference>
<dbReference type="EMBL" id="UGSK01000001">
    <property type="protein sequence ID" value="SUB03162.1"/>
    <property type="molecule type" value="Genomic_DNA"/>
</dbReference>
<dbReference type="PIRSF" id="PIRSF031890">
    <property type="entry name" value="UCP031890_transporter_Tim44"/>
    <property type="match status" value="1"/>
</dbReference>
<dbReference type="RefSeq" id="WP_019964254.1">
    <property type="nucleotide sequence ID" value="NZ_UGSK01000001.1"/>
</dbReference>
<evidence type="ECO:0000313" key="8">
    <source>
        <dbReference type="EMBL" id="SUB03162.1"/>
    </source>
</evidence>
<keyword evidence="4 6" id="KW-0472">Membrane</keyword>
<dbReference type="PANTHER" id="PTHR10721">
    <property type="entry name" value="MITOCHONDRIAL IMPORT INNER MEMBRANE TRANSLOCASE SUBUNIT TIM44"/>
    <property type="match status" value="1"/>
</dbReference>
<keyword evidence="6" id="KW-1133">Transmembrane helix</keyword>
<dbReference type="InterPro" id="IPR032710">
    <property type="entry name" value="NTF2-like_dom_sf"/>
</dbReference>
<dbReference type="GO" id="GO:0051087">
    <property type="term" value="F:protein-folding chaperone binding"/>
    <property type="evidence" value="ECO:0007669"/>
    <property type="project" value="TreeGrafter"/>
</dbReference>
<keyword evidence="6" id="KW-0812">Transmembrane</keyword>
<evidence type="ECO:0000256" key="3">
    <source>
        <dbReference type="ARBA" id="ARBA00022946"/>
    </source>
</evidence>
<dbReference type="InterPro" id="IPR007379">
    <property type="entry name" value="Tim44-like_dom"/>
</dbReference>
<dbReference type="NCBIfam" id="NF033779">
    <property type="entry name" value="Tim44_TimA_adap"/>
    <property type="match status" value="1"/>
</dbReference>
<dbReference type="PANTHER" id="PTHR10721:SF1">
    <property type="entry name" value="MITOCHONDRIAL IMPORT INNER MEMBRANE TRANSLOCASE SUBUNIT TIM44"/>
    <property type="match status" value="1"/>
</dbReference>
<sequence>MNDFFDVTNIILLGLAVFIFFKLRSVLGRRTGNERPPYDPYSKPAADKNGQARAESPRDNVVPLPGSQQQRQEPEEQASPDQLADKVAPAGSALNEALRQVLSADRSFEPEQFIQGAKAAYEMIVTAFAEGDRKTLKPLLSREVFDGFNSAISDREGRGETIESTFVGIDKAEIVEAGMKGSIAQVTVRLQSELISATRDKDGHVIDGDPNRVTEVVDIWTFARDTTTRDPNWKLVATESAG</sequence>
<dbReference type="OrthoDB" id="9798618at2"/>
<evidence type="ECO:0000313" key="9">
    <source>
        <dbReference type="Proteomes" id="UP000255000"/>
    </source>
</evidence>
<accession>A0A379A141</accession>
<dbReference type="InterPro" id="IPR016985">
    <property type="entry name" value="UCP031890_Tim44-rel"/>
</dbReference>
<feature type="region of interest" description="Disordered" evidence="5">
    <location>
        <begin position="31"/>
        <end position="84"/>
    </location>
</feature>